<dbReference type="AlphaFoldDB" id="A0A8T2P9E1"/>
<sequence>MSGLPHLDVECPNTPITPGRSCLLARTTTGILFRCSFFRTSSNCRLASFKRLLLEPSTTNISPAVSW</sequence>
<keyword evidence="2" id="KW-1185">Reference proteome</keyword>
<accession>A0A8T2P9E1</accession>
<reference evidence="1" key="1">
    <citation type="thesis" date="2021" institute="BYU ScholarsArchive" country="Provo, UT, USA">
        <title>Applications of and Algorithms for Genome Assembly and Genomic Analyses with an Emphasis on Marine Teleosts.</title>
        <authorList>
            <person name="Pickett B.D."/>
        </authorList>
    </citation>
    <scope>NUCLEOTIDE SEQUENCE</scope>
    <source>
        <strain evidence="1">HI-2016</strain>
    </source>
</reference>
<evidence type="ECO:0000313" key="2">
    <source>
        <dbReference type="Proteomes" id="UP000824540"/>
    </source>
</evidence>
<organism evidence="1 2">
    <name type="scientific">Albula glossodonta</name>
    <name type="common">roundjaw bonefish</name>
    <dbReference type="NCBI Taxonomy" id="121402"/>
    <lineage>
        <taxon>Eukaryota</taxon>
        <taxon>Metazoa</taxon>
        <taxon>Chordata</taxon>
        <taxon>Craniata</taxon>
        <taxon>Vertebrata</taxon>
        <taxon>Euteleostomi</taxon>
        <taxon>Actinopterygii</taxon>
        <taxon>Neopterygii</taxon>
        <taxon>Teleostei</taxon>
        <taxon>Albuliformes</taxon>
        <taxon>Albulidae</taxon>
        <taxon>Albula</taxon>
    </lineage>
</organism>
<protein>
    <submittedName>
        <fullName evidence="1">Uncharacterized protein</fullName>
    </submittedName>
</protein>
<dbReference type="Proteomes" id="UP000824540">
    <property type="component" value="Unassembled WGS sequence"/>
</dbReference>
<evidence type="ECO:0000313" key="1">
    <source>
        <dbReference type="EMBL" id="KAG9348326.1"/>
    </source>
</evidence>
<comment type="caution">
    <text evidence="1">The sequence shown here is derived from an EMBL/GenBank/DDBJ whole genome shotgun (WGS) entry which is preliminary data.</text>
</comment>
<gene>
    <name evidence="1" type="ORF">JZ751_002061</name>
</gene>
<dbReference type="EMBL" id="JAFBMS010000011">
    <property type="protein sequence ID" value="KAG9348326.1"/>
    <property type="molecule type" value="Genomic_DNA"/>
</dbReference>
<name>A0A8T2P9E1_9TELE</name>
<proteinExistence type="predicted"/>